<reference evidence="1" key="1">
    <citation type="submission" date="2022-10" db="EMBL/GenBank/DDBJ databases">
        <title>Culturing micro-colonial fungi from biological soil crusts in the Mojave desert and describing Neophaeococcomyces mojavensis, and introducing the new genera and species Taxawa tesnikishii.</title>
        <authorList>
            <person name="Kurbessoian T."/>
            <person name="Stajich J.E."/>
        </authorList>
    </citation>
    <scope>NUCLEOTIDE SEQUENCE</scope>
    <source>
        <strain evidence="1">TK_41</strain>
    </source>
</reference>
<proteinExistence type="predicted"/>
<accession>A0AA38X2X0</accession>
<dbReference type="EMBL" id="JAPDRK010000015">
    <property type="protein sequence ID" value="KAJ9605772.1"/>
    <property type="molecule type" value="Genomic_DNA"/>
</dbReference>
<name>A0AA38X2X0_9EURO</name>
<organism evidence="1 2">
    <name type="scientific">Cladophialophora chaetospira</name>
    <dbReference type="NCBI Taxonomy" id="386627"/>
    <lineage>
        <taxon>Eukaryota</taxon>
        <taxon>Fungi</taxon>
        <taxon>Dikarya</taxon>
        <taxon>Ascomycota</taxon>
        <taxon>Pezizomycotina</taxon>
        <taxon>Eurotiomycetes</taxon>
        <taxon>Chaetothyriomycetidae</taxon>
        <taxon>Chaetothyriales</taxon>
        <taxon>Herpotrichiellaceae</taxon>
        <taxon>Cladophialophora</taxon>
    </lineage>
</organism>
<dbReference type="Proteomes" id="UP001172673">
    <property type="component" value="Unassembled WGS sequence"/>
</dbReference>
<protein>
    <submittedName>
        <fullName evidence="1">Uncharacterized protein</fullName>
    </submittedName>
</protein>
<sequence length="588" mass="67139">MVFVAPSKFTFLSSVSGKRSTREKELEHAQIKAHAARISHQRRNWVKVQQQLKRQQDEHCEDERSYTLGEGDCGSHTTSRSREIILLLPGHGSSDPFDAYSVKITPEVNRLIGYARDVLLPNIFTPPFFKRLTAGAPKWVNYERSDKVIGGSTLLLNIKVFREMSEGAALGWLCSHIPFIQQLNSPEIVQALSVERLKMRAKSLKLLRETLTNHPVSSPEALTAVRLHMRALYEMECMAGDTEAARAHIDILLRLDDPVTDELVRLQHLLVMMFNTTELACKNLERTILPFGEWTSERFASLWMVSSPFMPAPPDTVNHAHASVTIPVVREAMLRLRFCLWIGETPLPFGNAQERLKADMVFAWIVTKTFHDIGMLLNLYFDIIERKIVFHSEGRRLVEACLVLTLLHLFRKCMHSAVVENDIDVRDASHVIIPRLKQDMTAALELMTPAETVYYRDAVLWTLYAGAVYEQRQKRRKGPLRLESDSVGQSWFTCTLARHARDIGITTWERGKATLQTFVYDEHLQPDGSLWFEEVIKGQELVDTSGPSLSSGHEHFNALDKCRSRMGRSKIGDVACDRHDEQQWREVD</sequence>
<dbReference type="AlphaFoldDB" id="A0AA38X2X0"/>
<evidence type="ECO:0000313" key="2">
    <source>
        <dbReference type="Proteomes" id="UP001172673"/>
    </source>
</evidence>
<gene>
    <name evidence="1" type="ORF">H2200_009621</name>
</gene>
<evidence type="ECO:0000313" key="1">
    <source>
        <dbReference type="EMBL" id="KAJ9605772.1"/>
    </source>
</evidence>
<keyword evidence="2" id="KW-1185">Reference proteome</keyword>
<comment type="caution">
    <text evidence="1">The sequence shown here is derived from an EMBL/GenBank/DDBJ whole genome shotgun (WGS) entry which is preliminary data.</text>
</comment>